<feature type="chain" id="PRO_5002709697" description="Ribosomal large subunit pseudouridine synthase D" evidence="14">
    <location>
        <begin position="23"/>
        <end position="482"/>
    </location>
</feature>
<comment type="similarity">
    <text evidence="1">Belongs to the pseudouridine synthase RluA family.</text>
</comment>
<organism evidence="16 17">
    <name type="scientific">Parvibaculum lavamentivorans (strain DS-1 / DSM 13023 / NCIMB 13966)</name>
    <dbReference type="NCBI Taxonomy" id="402881"/>
    <lineage>
        <taxon>Bacteria</taxon>
        <taxon>Pseudomonadati</taxon>
        <taxon>Pseudomonadota</taxon>
        <taxon>Alphaproteobacteria</taxon>
        <taxon>Hyphomicrobiales</taxon>
        <taxon>Parvibaculaceae</taxon>
        <taxon>Parvibaculum</taxon>
    </lineage>
</organism>
<dbReference type="GO" id="GO:0003723">
    <property type="term" value="F:RNA binding"/>
    <property type="evidence" value="ECO:0007669"/>
    <property type="project" value="UniProtKB-KW"/>
</dbReference>
<dbReference type="EC" id="5.4.99.23" evidence="5"/>
<dbReference type="PROSITE" id="PS50889">
    <property type="entry name" value="S4"/>
    <property type="match status" value="1"/>
</dbReference>
<dbReference type="InterPro" id="IPR006224">
    <property type="entry name" value="PsdUridine_synth_RluA-like_CS"/>
</dbReference>
<keyword evidence="16" id="KW-0378">Hydrolase</keyword>
<evidence type="ECO:0000256" key="11">
    <source>
        <dbReference type="PIRSR" id="PIRSR606225-1"/>
    </source>
</evidence>
<dbReference type="KEGG" id="pla:Plav_2164"/>
<dbReference type="GO" id="GO:0160140">
    <property type="term" value="F:23S rRNA pseudouridine(1911/1915/1917) synthase activity"/>
    <property type="evidence" value="ECO:0007669"/>
    <property type="project" value="UniProtKB-EC"/>
</dbReference>
<feature type="signal peptide" evidence="14">
    <location>
        <begin position="1"/>
        <end position="22"/>
    </location>
</feature>
<dbReference type="Pfam" id="PF00849">
    <property type="entry name" value="PseudoU_synth_2"/>
    <property type="match status" value="1"/>
</dbReference>
<evidence type="ECO:0000256" key="6">
    <source>
        <dbReference type="ARBA" id="ARBA00040039"/>
    </source>
</evidence>
<evidence type="ECO:0000313" key="16">
    <source>
        <dbReference type="EMBL" id="ABS63778.1"/>
    </source>
</evidence>
<evidence type="ECO:0000313" key="17">
    <source>
        <dbReference type="Proteomes" id="UP000006377"/>
    </source>
</evidence>
<protein>
    <recommendedName>
        <fullName evidence="6">Ribosomal large subunit pseudouridine synthase D</fullName>
        <ecNumber evidence="5">5.4.99.23</ecNumber>
    </recommendedName>
    <alternativeName>
        <fullName evidence="7">23S rRNA pseudouridine(1911/1915/1917) synthase</fullName>
    </alternativeName>
    <alternativeName>
        <fullName evidence="8">rRNA pseudouridylate synthase D</fullName>
    </alternativeName>
    <alternativeName>
        <fullName evidence="9">rRNA-uridine isomerase D</fullName>
    </alternativeName>
</protein>
<dbReference type="GO" id="GO:0000455">
    <property type="term" value="P:enzyme-directed rRNA pseudouridine synthesis"/>
    <property type="evidence" value="ECO:0007669"/>
    <property type="project" value="TreeGrafter"/>
</dbReference>
<comment type="function">
    <text evidence="10">Responsible for synthesis of pseudouridine from uracil at positions 1911, 1915 and 1917 in 23S ribosomal RNA.</text>
</comment>
<dbReference type="FunFam" id="3.30.2350.10:FF:000006">
    <property type="entry name" value="Pseudouridine synthase"/>
    <property type="match status" value="1"/>
</dbReference>
<evidence type="ECO:0000256" key="12">
    <source>
        <dbReference type="PROSITE-ProRule" id="PRU00182"/>
    </source>
</evidence>
<sequence>MRPSSSPVFTLMMMMASAPSLPTWTAMRSSSSVTERTVSPGATAMRETPNWSPEGSAASRLPEPLSRQTKAAMTTMKLSTSTADMMAMARFSLRRSGPPAATDCGASRCDVVSSAMMSIAPETLNESPRAEAETRAVTVTAEDAGARLDKYLTEALGDKGEGDAPATLSRARMRQLIEQGQVSREEKAGAPKLLTDPSYRVKAGERLSVSVPPPTPAKPAGQAIPLEIVYEDADLIVVMKPAGLVVHPAPGNPDMTLVNALVAHCGETLSGIGGEKRPGIVHRLDKETSGLMVVAKTDRAHQGLSAQFAAHGRDGKLTRAYTALTWGVPQTRKGTVDANIARSSHNRSKMATVRDRGEETGGRIAITHYTVKTDYADGLVAEVECRLETGRTHQIRVHMTALGHPLLGDATYGTGMKSRKSKLSPEAQAALERLNRQALHAHHLGFEHPVAGEKMSFDAPLPEDMQELVRALEGVRDGLRSK</sequence>
<dbReference type="eggNOG" id="COG0564">
    <property type="taxonomic scope" value="Bacteria"/>
</dbReference>
<evidence type="ECO:0000256" key="9">
    <source>
        <dbReference type="ARBA" id="ARBA00043148"/>
    </source>
</evidence>
<dbReference type="Gene3D" id="3.30.2350.10">
    <property type="entry name" value="Pseudouridine synthase"/>
    <property type="match status" value="1"/>
</dbReference>
<keyword evidence="2 12" id="KW-0694">RNA-binding</keyword>
<dbReference type="EMBL" id="CP000774">
    <property type="protein sequence ID" value="ABS63778.1"/>
    <property type="molecule type" value="Genomic_DNA"/>
</dbReference>
<dbReference type="Proteomes" id="UP000006377">
    <property type="component" value="Chromosome"/>
</dbReference>
<feature type="active site" evidence="11">
    <location>
        <position position="285"/>
    </location>
</feature>
<dbReference type="InterPro" id="IPR050188">
    <property type="entry name" value="RluA_PseudoU_synthase"/>
</dbReference>
<dbReference type="InterPro" id="IPR006225">
    <property type="entry name" value="PsdUridine_synth_RluC/D"/>
</dbReference>
<evidence type="ECO:0000256" key="2">
    <source>
        <dbReference type="ARBA" id="ARBA00022884"/>
    </source>
</evidence>
<dbReference type="InterPro" id="IPR036986">
    <property type="entry name" value="S4_RNA-bd_sf"/>
</dbReference>
<dbReference type="STRING" id="402881.Plav_2164"/>
<dbReference type="HOGENOM" id="CLU_016902_4_1_5"/>
<accession>A7HV45</accession>
<dbReference type="PANTHER" id="PTHR21600:SF44">
    <property type="entry name" value="RIBOSOMAL LARGE SUBUNIT PSEUDOURIDINE SYNTHASE D"/>
    <property type="match status" value="1"/>
</dbReference>
<evidence type="ECO:0000256" key="4">
    <source>
        <dbReference type="ARBA" id="ARBA00036882"/>
    </source>
</evidence>
<evidence type="ECO:0000256" key="3">
    <source>
        <dbReference type="ARBA" id="ARBA00023235"/>
    </source>
</evidence>
<evidence type="ECO:0000256" key="10">
    <source>
        <dbReference type="ARBA" id="ARBA00056072"/>
    </source>
</evidence>
<dbReference type="CDD" id="cd02869">
    <property type="entry name" value="PseudoU_synth_RluA_like"/>
    <property type="match status" value="1"/>
</dbReference>
<evidence type="ECO:0000259" key="15">
    <source>
        <dbReference type="Pfam" id="PF00849"/>
    </source>
</evidence>
<feature type="region of interest" description="Disordered" evidence="13">
    <location>
        <begin position="36"/>
        <end position="62"/>
    </location>
</feature>
<dbReference type="SUPFAM" id="SSF55174">
    <property type="entry name" value="Alpha-L RNA-binding motif"/>
    <property type="match status" value="1"/>
</dbReference>
<dbReference type="Gene3D" id="3.10.290.10">
    <property type="entry name" value="RNA-binding S4 domain"/>
    <property type="match status" value="1"/>
</dbReference>
<keyword evidence="17" id="KW-1185">Reference proteome</keyword>
<evidence type="ECO:0000256" key="7">
    <source>
        <dbReference type="ARBA" id="ARBA00042264"/>
    </source>
</evidence>
<proteinExistence type="inferred from homology"/>
<dbReference type="CDD" id="cd00165">
    <property type="entry name" value="S4"/>
    <property type="match status" value="1"/>
</dbReference>
<feature type="domain" description="Pseudouridine synthase RsuA/RluA-like" evidence="15">
    <location>
        <begin position="234"/>
        <end position="400"/>
    </location>
</feature>
<dbReference type="InterPro" id="IPR006145">
    <property type="entry name" value="PsdUridine_synth_RsuA/RluA"/>
</dbReference>
<dbReference type="SUPFAM" id="SSF55120">
    <property type="entry name" value="Pseudouridine synthase"/>
    <property type="match status" value="1"/>
</dbReference>
<evidence type="ECO:0000256" key="1">
    <source>
        <dbReference type="ARBA" id="ARBA00010876"/>
    </source>
</evidence>
<name>A7HV45_PARL1</name>
<dbReference type="AlphaFoldDB" id="A7HV45"/>
<keyword evidence="14" id="KW-0732">Signal</keyword>
<evidence type="ECO:0000256" key="13">
    <source>
        <dbReference type="SAM" id="MobiDB-lite"/>
    </source>
</evidence>
<comment type="catalytic activity">
    <reaction evidence="4">
        <text>uridine(1911/1915/1917) in 23S rRNA = pseudouridine(1911/1915/1917) in 23S rRNA</text>
        <dbReference type="Rhea" id="RHEA:42524"/>
        <dbReference type="Rhea" id="RHEA-COMP:10097"/>
        <dbReference type="Rhea" id="RHEA-COMP:10098"/>
        <dbReference type="ChEBI" id="CHEBI:65314"/>
        <dbReference type="ChEBI" id="CHEBI:65315"/>
        <dbReference type="EC" id="5.4.99.23"/>
    </reaction>
</comment>
<keyword evidence="3" id="KW-0413">Isomerase</keyword>
<dbReference type="NCBIfam" id="TIGR00005">
    <property type="entry name" value="rluA_subfam"/>
    <property type="match status" value="1"/>
</dbReference>
<evidence type="ECO:0000256" key="8">
    <source>
        <dbReference type="ARBA" id="ARBA00042840"/>
    </source>
</evidence>
<evidence type="ECO:0000256" key="14">
    <source>
        <dbReference type="SAM" id="SignalP"/>
    </source>
</evidence>
<dbReference type="GO" id="GO:0016798">
    <property type="term" value="F:hydrolase activity, acting on glycosyl bonds"/>
    <property type="evidence" value="ECO:0007669"/>
    <property type="project" value="UniProtKB-KW"/>
</dbReference>
<keyword evidence="16" id="KW-0326">Glycosidase</keyword>
<gene>
    <name evidence="16" type="ordered locus">Plav_2164</name>
</gene>
<evidence type="ECO:0000256" key="5">
    <source>
        <dbReference type="ARBA" id="ARBA00038942"/>
    </source>
</evidence>
<dbReference type="PROSITE" id="PS01129">
    <property type="entry name" value="PSI_RLU"/>
    <property type="match status" value="1"/>
</dbReference>
<dbReference type="InterPro" id="IPR020103">
    <property type="entry name" value="PsdUridine_synth_cat_dom_sf"/>
</dbReference>
<dbReference type="PANTHER" id="PTHR21600">
    <property type="entry name" value="MITOCHONDRIAL RNA PSEUDOURIDINE SYNTHASE"/>
    <property type="match status" value="1"/>
</dbReference>
<reference evidence="16 17" key="1">
    <citation type="journal article" date="2011" name="Stand. Genomic Sci.">
        <title>Complete genome sequence of Parvibaculum lavamentivorans type strain (DS-1(T)).</title>
        <authorList>
            <person name="Schleheck D."/>
            <person name="Weiss M."/>
            <person name="Pitluck S."/>
            <person name="Bruce D."/>
            <person name="Land M.L."/>
            <person name="Han S."/>
            <person name="Saunders E."/>
            <person name="Tapia R."/>
            <person name="Detter C."/>
            <person name="Brettin T."/>
            <person name="Han J."/>
            <person name="Woyke T."/>
            <person name="Goodwin L."/>
            <person name="Pennacchio L."/>
            <person name="Nolan M."/>
            <person name="Cook A.M."/>
            <person name="Kjelleberg S."/>
            <person name="Thomas T."/>
        </authorList>
    </citation>
    <scope>NUCLEOTIDE SEQUENCE [LARGE SCALE GENOMIC DNA]</scope>
    <source>
        <strain evidence="17">DS-1 / DSM 13023 / NCIMB 13966</strain>
    </source>
</reference>